<evidence type="ECO:0000313" key="1">
    <source>
        <dbReference type="EMBL" id="GFY07805.1"/>
    </source>
</evidence>
<comment type="caution">
    <text evidence="1">The sequence shown here is derived from an EMBL/GenBank/DDBJ whole genome shotgun (WGS) entry which is preliminary data.</text>
</comment>
<keyword evidence="2" id="KW-1185">Reference proteome</keyword>
<accession>A0A8X6VJ18</accession>
<name>A0A8X6VJ18_TRICX</name>
<dbReference type="EMBL" id="BMAU01021278">
    <property type="protein sequence ID" value="GFY07805.1"/>
    <property type="molecule type" value="Genomic_DNA"/>
</dbReference>
<protein>
    <submittedName>
        <fullName evidence="1">Uncharacterized protein</fullName>
    </submittedName>
</protein>
<organism evidence="1 2">
    <name type="scientific">Trichonephila clavipes</name>
    <name type="common">Golden silk orbweaver</name>
    <name type="synonym">Nephila clavipes</name>
    <dbReference type="NCBI Taxonomy" id="2585209"/>
    <lineage>
        <taxon>Eukaryota</taxon>
        <taxon>Metazoa</taxon>
        <taxon>Ecdysozoa</taxon>
        <taxon>Arthropoda</taxon>
        <taxon>Chelicerata</taxon>
        <taxon>Arachnida</taxon>
        <taxon>Araneae</taxon>
        <taxon>Araneomorphae</taxon>
        <taxon>Entelegynae</taxon>
        <taxon>Araneoidea</taxon>
        <taxon>Nephilidae</taxon>
        <taxon>Trichonephila</taxon>
    </lineage>
</organism>
<sequence>MPLLGLAADEACLLCDHAKMDSHHLLRCTGLDEYPTDDVICRSIKSWSPLLCFSLGVYDSHLLCNCIR</sequence>
<proteinExistence type="predicted"/>
<reference evidence="1" key="1">
    <citation type="submission" date="2020-08" db="EMBL/GenBank/DDBJ databases">
        <title>Multicomponent nature underlies the extraordinary mechanical properties of spider dragline silk.</title>
        <authorList>
            <person name="Kono N."/>
            <person name="Nakamura H."/>
            <person name="Mori M."/>
            <person name="Yoshida Y."/>
            <person name="Ohtoshi R."/>
            <person name="Malay A.D."/>
            <person name="Moran D.A.P."/>
            <person name="Tomita M."/>
            <person name="Numata K."/>
            <person name="Arakawa K."/>
        </authorList>
    </citation>
    <scope>NUCLEOTIDE SEQUENCE</scope>
</reference>
<dbReference type="Proteomes" id="UP000887159">
    <property type="component" value="Unassembled WGS sequence"/>
</dbReference>
<gene>
    <name evidence="1" type="ORF">TNCV_4287411</name>
</gene>
<dbReference type="AlphaFoldDB" id="A0A8X6VJ18"/>
<evidence type="ECO:0000313" key="2">
    <source>
        <dbReference type="Proteomes" id="UP000887159"/>
    </source>
</evidence>